<name>A0A1M4V3D3_9CLOT</name>
<protein>
    <recommendedName>
        <fullName evidence="1">Stage 0 sporulation protein A homolog</fullName>
    </recommendedName>
</protein>
<dbReference type="Gene3D" id="1.10.10.10">
    <property type="entry name" value="Winged helix-like DNA-binding domain superfamily/Winged helix DNA-binding domain"/>
    <property type="match status" value="1"/>
</dbReference>
<evidence type="ECO:0000313" key="13">
    <source>
        <dbReference type="Proteomes" id="UP000184245"/>
    </source>
</evidence>
<dbReference type="SMART" id="SM00448">
    <property type="entry name" value="REC"/>
    <property type="match status" value="1"/>
</dbReference>
<dbReference type="InterPro" id="IPR011006">
    <property type="entry name" value="CheY-like_superfamily"/>
</dbReference>
<dbReference type="GO" id="GO:0032993">
    <property type="term" value="C:protein-DNA complex"/>
    <property type="evidence" value="ECO:0007669"/>
    <property type="project" value="TreeGrafter"/>
</dbReference>
<keyword evidence="4" id="KW-0805">Transcription regulation</keyword>
<dbReference type="PROSITE" id="PS50110">
    <property type="entry name" value="RESPONSE_REGULATORY"/>
    <property type="match status" value="1"/>
</dbReference>
<dbReference type="GO" id="GO:0000156">
    <property type="term" value="F:phosphorelay response regulator activity"/>
    <property type="evidence" value="ECO:0007669"/>
    <property type="project" value="TreeGrafter"/>
</dbReference>
<dbReference type="PANTHER" id="PTHR48111">
    <property type="entry name" value="REGULATOR OF RPOS"/>
    <property type="match status" value="1"/>
</dbReference>
<dbReference type="Gene3D" id="3.40.50.2300">
    <property type="match status" value="1"/>
</dbReference>
<dbReference type="InterPro" id="IPR036388">
    <property type="entry name" value="WH-like_DNA-bd_sf"/>
</dbReference>
<gene>
    <name evidence="12" type="ORF">SAMN02745158_01100</name>
</gene>
<dbReference type="Gene3D" id="6.10.250.690">
    <property type="match status" value="1"/>
</dbReference>
<evidence type="ECO:0000256" key="4">
    <source>
        <dbReference type="ARBA" id="ARBA00023015"/>
    </source>
</evidence>
<dbReference type="Pfam" id="PF00072">
    <property type="entry name" value="Response_reg"/>
    <property type="match status" value="1"/>
</dbReference>
<dbReference type="SUPFAM" id="SSF46894">
    <property type="entry name" value="C-terminal effector domain of the bipartite response regulators"/>
    <property type="match status" value="1"/>
</dbReference>
<keyword evidence="3" id="KW-0902">Two-component regulatory system</keyword>
<evidence type="ECO:0000256" key="7">
    <source>
        <dbReference type="ARBA" id="ARBA00024867"/>
    </source>
</evidence>
<evidence type="ECO:0000313" key="12">
    <source>
        <dbReference type="EMBL" id="SHE63393.1"/>
    </source>
</evidence>
<dbReference type="PANTHER" id="PTHR48111:SF1">
    <property type="entry name" value="TWO-COMPONENT RESPONSE REGULATOR ORR33"/>
    <property type="match status" value="1"/>
</dbReference>
<dbReference type="OrthoDB" id="9790442at2"/>
<dbReference type="GO" id="GO:0006355">
    <property type="term" value="P:regulation of DNA-templated transcription"/>
    <property type="evidence" value="ECO:0007669"/>
    <property type="project" value="InterPro"/>
</dbReference>
<proteinExistence type="predicted"/>
<evidence type="ECO:0000259" key="11">
    <source>
        <dbReference type="PROSITE" id="PS51755"/>
    </source>
</evidence>
<dbReference type="SUPFAM" id="SSF52172">
    <property type="entry name" value="CheY-like"/>
    <property type="match status" value="1"/>
</dbReference>
<feature type="domain" description="OmpR/PhoB-type" evidence="11">
    <location>
        <begin position="121"/>
        <end position="219"/>
    </location>
</feature>
<evidence type="ECO:0000256" key="3">
    <source>
        <dbReference type="ARBA" id="ARBA00023012"/>
    </source>
</evidence>
<sequence>MWKITIVEDDEGIRRELKEHFAGQGFAVTACDAWEGNEAIIKDADLVLLDIQLGVQNGLSLCRKIRRESAVPILFVTCRDSEEDELTAIRSGGDDFIRKPYSLPVLTARVRRILQRNSQAKESITVDGAALNLVFGVIEFQGKSLELSKKELQIIYFLFLNQGRTVAKDELVEYLWENKWYVDENILNVNLSRLRKRLGEIGLGDLIHTVPKQGYRAGGEPE</sequence>
<reference evidence="12 13" key="1">
    <citation type="submission" date="2016-11" db="EMBL/GenBank/DDBJ databases">
        <authorList>
            <person name="Jaros S."/>
            <person name="Januszkiewicz K."/>
            <person name="Wedrychowicz H."/>
        </authorList>
    </citation>
    <scope>NUCLEOTIDE SEQUENCE [LARGE SCALE GENOMIC DNA]</scope>
    <source>
        <strain evidence="12 13">DSM 17459</strain>
    </source>
</reference>
<evidence type="ECO:0000256" key="1">
    <source>
        <dbReference type="ARBA" id="ARBA00018672"/>
    </source>
</evidence>
<evidence type="ECO:0000256" key="6">
    <source>
        <dbReference type="ARBA" id="ARBA00023163"/>
    </source>
</evidence>
<dbReference type="Proteomes" id="UP000184245">
    <property type="component" value="Unassembled WGS sequence"/>
</dbReference>
<dbReference type="CDD" id="cd00383">
    <property type="entry name" value="trans_reg_C"/>
    <property type="match status" value="1"/>
</dbReference>
<dbReference type="InterPro" id="IPR001867">
    <property type="entry name" value="OmpR/PhoB-type_DNA-bd"/>
</dbReference>
<dbReference type="EMBL" id="FQVI01000003">
    <property type="protein sequence ID" value="SHE63393.1"/>
    <property type="molecule type" value="Genomic_DNA"/>
</dbReference>
<dbReference type="STRING" id="1122155.SAMN02745158_01100"/>
<dbReference type="PROSITE" id="PS51257">
    <property type="entry name" value="PROKAR_LIPOPROTEIN"/>
    <property type="match status" value="1"/>
</dbReference>
<dbReference type="Pfam" id="PF00486">
    <property type="entry name" value="Trans_reg_C"/>
    <property type="match status" value="1"/>
</dbReference>
<dbReference type="RefSeq" id="WP_072849674.1">
    <property type="nucleotide sequence ID" value="NZ_FQVI01000003.1"/>
</dbReference>
<feature type="modified residue" description="4-aspartylphosphate" evidence="8">
    <location>
        <position position="50"/>
    </location>
</feature>
<dbReference type="PROSITE" id="PS51755">
    <property type="entry name" value="OMPR_PHOB"/>
    <property type="match status" value="1"/>
</dbReference>
<dbReference type="AlphaFoldDB" id="A0A1M4V3D3"/>
<keyword evidence="5 9" id="KW-0238">DNA-binding</keyword>
<dbReference type="InterPro" id="IPR016032">
    <property type="entry name" value="Sig_transdc_resp-reg_C-effctor"/>
</dbReference>
<accession>A0A1M4V3D3</accession>
<evidence type="ECO:0000256" key="9">
    <source>
        <dbReference type="PROSITE-ProRule" id="PRU01091"/>
    </source>
</evidence>
<keyword evidence="2 8" id="KW-0597">Phosphoprotein</keyword>
<feature type="DNA-binding region" description="OmpR/PhoB-type" evidence="9">
    <location>
        <begin position="121"/>
        <end position="219"/>
    </location>
</feature>
<dbReference type="InterPro" id="IPR001789">
    <property type="entry name" value="Sig_transdc_resp-reg_receiver"/>
</dbReference>
<comment type="function">
    <text evidence="7">May play the central regulatory role in sporulation. It may be an element of the effector pathway responsible for the activation of sporulation genes in response to nutritional stress. Spo0A may act in concert with spo0H (a sigma factor) to control the expression of some genes that are critical to the sporulation process.</text>
</comment>
<feature type="domain" description="Response regulatory" evidence="10">
    <location>
        <begin position="3"/>
        <end position="114"/>
    </location>
</feature>
<dbReference type="GO" id="GO:0000976">
    <property type="term" value="F:transcription cis-regulatory region binding"/>
    <property type="evidence" value="ECO:0007669"/>
    <property type="project" value="TreeGrafter"/>
</dbReference>
<dbReference type="InterPro" id="IPR039420">
    <property type="entry name" value="WalR-like"/>
</dbReference>
<evidence type="ECO:0000256" key="5">
    <source>
        <dbReference type="ARBA" id="ARBA00023125"/>
    </source>
</evidence>
<evidence type="ECO:0000256" key="8">
    <source>
        <dbReference type="PROSITE-ProRule" id="PRU00169"/>
    </source>
</evidence>
<dbReference type="GO" id="GO:0005829">
    <property type="term" value="C:cytosol"/>
    <property type="evidence" value="ECO:0007669"/>
    <property type="project" value="TreeGrafter"/>
</dbReference>
<dbReference type="SMART" id="SM00862">
    <property type="entry name" value="Trans_reg_C"/>
    <property type="match status" value="1"/>
</dbReference>
<keyword evidence="13" id="KW-1185">Reference proteome</keyword>
<evidence type="ECO:0000256" key="2">
    <source>
        <dbReference type="ARBA" id="ARBA00022553"/>
    </source>
</evidence>
<keyword evidence="6" id="KW-0804">Transcription</keyword>
<evidence type="ECO:0000259" key="10">
    <source>
        <dbReference type="PROSITE" id="PS50110"/>
    </source>
</evidence>
<organism evidence="12 13">
    <name type="scientific">Lactonifactor longoviformis DSM 17459</name>
    <dbReference type="NCBI Taxonomy" id="1122155"/>
    <lineage>
        <taxon>Bacteria</taxon>
        <taxon>Bacillati</taxon>
        <taxon>Bacillota</taxon>
        <taxon>Clostridia</taxon>
        <taxon>Eubacteriales</taxon>
        <taxon>Clostridiaceae</taxon>
        <taxon>Lactonifactor</taxon>
    </lineage>
</organism>